<keyword evidence="2" id="KW-1185">Reference proteome</keyword>
<dbReference type="Proteomes" id="UP000759103">
    <property type="component" value="Unassembled WGS sequence"/>
</dbReference>
<evidence type="ECO:0000313" key="1">
    <source>
        <dbReference type="EMBL" id="MBW6530376.1"/>
    </source>
</evidence>
<organism evidence="1 2">
    <name type="scientific">Sphingomonas citri</name>
    <dbReference type="NCBI Taxonomy" id="2862499"/>
    <lineage>
        <taxon>Bacteria</taxon>
        <taxon>Pseudomonadati</taxon>
        <taxon>Pseudomonadota</taxon>
        <taxon>Alphaproteobacteria</taxon>
        <taxon>Sphingomonadales</taxon>
        <taxon>Sphingomonadaceae</taxon>
        <taxon>Sphingomonas</taxon>
    </lineage>
</organism>
<dbReference type="EMBL" id="JAHXZN010000001">
    <property type="protein sequence ID" value="MBW6530376.1"/>
    <property type="molecule type" value="Genomic_DNA"/>
</dbReference>
<evidence type="ECO:0000313" key="2">
    <source>
        <dbReference type="Proteomes" id="UP000759103"/>
    </source>
</evidence>
<protein>
    <submittedName>
        <fullName evidence="1">Uncharacterized protein</fullName>
    </submittedName>
</protein>
<sequence>MDRTTSAHFALSPWRQEPSNHSDFFAWRIGRNYELFRHQLGTNARGAWPTKFNGGNFTVDPEFTQPELRLSPDYRAWGGGEFTAQNQRLVHWPMLKSGDSDLMRPQLDFYRRLRRTAELRTQHYWGH</sequence>
<name>A0ABS7BLA4_9SPHN</name>
<proteinExistence type="predicted"/>
<dbReference type="RefSeq" id="WP_219747744.1">
    <property type="nucleotide sequence ID" value="NZ_JAHXZN010000001.1"/>
</dbReference>
<reference evidence="1 2" key="1">
    <citation type="submission" date="2021-07" db="EMBL/GenBank/DDBJ databases">
        <title>Sphingomonas sp.</title>
        <authorList>
            <person name="Feng G."/>
            <person name="Li J."/>
            <person name="Pan M."/>
        </authorList>
    </citation>
    <scope>NUCLEOTIDE SEQUENCE [LARGE SCALE GENOMIC DNA]</scope>
    <source>
        <strain evidence="1 2">RRHST34</strain>
    </source>
</reference>
<comment type="caution">
    <text evidence="1">The sequence shown here is derived from an EMBL/GenBank/DDBJ whole genome shotgun (WGS) entry which is preliminary data.</text>
</comment>
<accession>A0ABS7BLA4</accession>
<gene>
    <name evidence="1" type="ORF">KZ820_06480</name>
</gene>